<name>A0A6A6T8P3_9PLEO</name>
<proteinExistence type="predicted"/>
<accession>A0A6A6T8P3</accession>
<sequence>MWVCFQRREPPPLRIKYLDDAGRTATASDNSFWDRTHNLQTLEPDDRESHHASFSLVTLEEDSNICRFCKNCFNHFDLSPNETKRINRPGGLRGLRAVSRNCPICIFILEVIRTRRGDVPIADPSTFTVRLRRRHWSQPYDGLEVLPQGR</sequence>
<dbReference type="AlphaFoldDB" id="A0A6A6T8P3"/>
<dbReference type="EMBL" id="MU004347">
    <property type="protein sequence ID" value="KAF2655601.1"/>
    <property type="molecule type" value="Genomic_DNA"/>
</dbReference>
<protein>
    <submittedName>
        <fullName evidence="1">Uncharacterized protein</fullName>
    </submittedName>
</protein>
<dbReference type="Proteomes" id="UP000799324">
    <property type="component" value="Unassembled WGS sequence"/>
</dbReference>
<evidence type="ECO:0000313" key="1">
    <source>
        <dbReference type="EMBL" id="KAF2655601.1"/>
    </source>
</evidence>
<evidence type="ECO:0000313" key="2">
    <source>
        <dbReference type="Proteomes" id="UP000799324"/>
    </source>
</evidence>
<reference evidence="1" key="1">
    <citation type="journal article" date="2020" name="Stud. Mycol.">
        <title>101 Dothideomycetes genomes: a test case for predicting lifestyles and emergence of pathogens.</title>
        <authorList>
            <person name="Haridas S."/>
            <person name="Albert R."/>
            <person name="Binder M."/>
            <person name="Bloem J."/>
            <person name="Labutti K."/>
            <person name="Salamov A."/>
            <person name="Andreopoulos B."/>
            <person name="Baker S."/>
            <person name="Barry K."/>
            <person name="Bills G."/>
            <person name="Bluhm B."/>
            <person name="Cannon C."/>
            <person name="Castanera R."/>
            <person name="Culley D."/>
            <person name="Daum C."/>
            <person name="Ezra D."/>
            <person name="Gonzalez J."/>
            <person name="Henrissat B."/>
            <person name="Kuo A."/>
            <person name="Liang C."/>
            <person name="Lipzen A."/>
            <person name="Lutzoni F."/>
            <person name="Magnuson J."/>
            <person name="Mondo S."/>
            <person name="Nolan M."/>
            <person name="Ohm R."/>
            <person name="Pangilinan J."/>
            <person name="Park H.-J."/>
            <person name="Ramirez L."/>
            <person name="Alfaro M."/>
            <person name="Sun H."/>
            <person name="Tritt A."/>
            <person name="Yoshinaga Y."/>
            <person name="Zwiers L.-H."/>
            <person name="Turgeon B."/>
            <person name="Goodwin S."/>
            <person name="Spatafora J."/>
            <person name="Crous P."/>
            <person name="Grigoriev I."/>
        </authorList>
    </citation>
    <scope>NUCLEOTIDE SEQUENCE</scope>
    <source>
        <strain evidence="1">CBS 122681</strain>
    </source>
</reference>
<gene>
    <name evidence="1" type="ORF">K491DRAFT_423693</name>
</gene>
<organism evidence="1 2">
    <name type="scientific">Lophiostoma macrostomum CBS 122681</name>
    <dbReference type="NCBI Taxonomy" id="1314788"/>
    <lineage>
        <taxon>Eukaryota</taxon>
        <taxon>Fungi</taxon>
        <taxon>Dikarya</taxon>
        <taxon>Ascomycota</taxon>
        <taxon>Pezizomycotina</taxon>
        <taxon>Dothideomycetes</taxon>
        <taxon>Pleosporomycetidae</taxon>
        <taxon>Pleosporales</taxon>
        <taxon>Lophiostomataceae</taxon>
        <taxon>Lophiostoma</taxon>
    </lineage>
</organism>
<keyword evidence="2" id="KW-1185">Reference proteome</keyword>